<dbReference type="PROSITE" id="PS51371">
    <property type="entry name" value="CBS"/>
    <property type="match status" value="2"/>
</dbReference>
<dbReference type="Pfam" id="PF00571">
    <property type="entry name" value="CBS"/>
    <property type="match status" value="1"/>
</dbReference>
<keyword evidence="4" id="KW-1185">Reference proteome</keyword>
<proteinExistence type="predicted"/>
<dbReference type="Gene3D" id="3.10.580.10">
    <property type="entry name" value="CBS-domain"/>
    <property type="match status" value="1"/>
</dbReference>
<dbReference type="RefSeq" id="WP_334546353.1">
    <property type="nucleotide sequence ID" value="NZ_CP108135.1"/>
</dbReference>
<reference evidence="3 4" key="1">
    <citation type="submission" date="2022-10" db="EMBL/GenBank/DDBJ databases">
        <title>The complete genomes of actinobacterial strains from the NBC collection.</title>
        <authorList>
            <person name="Joergensen T.S."/>
            <person name="Alvarez Arevalo M."/>
            <person name="Sterndorff E.B."/>
            <person name="Faurdal D."/>
            <person name="Vuksanovic O."/>
            <person name="Mourched A.-S."/>
            <person name="Charusanti P."/>
            <person name="Shaw S."/>
            <person name="Blin K."/>
            <person name="Weber T."/>
        </authorList>
    </citation>
    <scope>NUCLEOTIDE SEQUENCE [LARGE SCALE GENOMIC DNA]</scope>
    <source>
        <strain evidence="3 4">NBC_00185</strain>
    </source>
</reference>
<evidence type="ECO:0000259" key="2">
    <source>
        <dbReference type="PROSITE" id="PS51371"/>
    </source>
</evidence>
<accession>A0ABZ1JV42</accession>
<dbReference type="Proteomes" id="UP001622496">
    <property type="component" value="Chromosome"/>
</dbReference>
<protein>
    <submittedName>
        <fullName evidence="3">CBS domain-containing protein</fullName>
    </submittedName>
</protein>
<evidence type="ECO:0000256" key="1">
    <source>
        <dbReference type="PROSITE-ProRule" id="PRU00703"/>
    </source>
</evidence>
<feature type="domain" description="CBS" evidence="2">
    <location>
        <begin position="103"/>
        <end position="162"/>
    </location>
</feature>
<organism evidence="3 4">
    <name type="scientific">[Kitasatospora] papulosa</name>
    <dbReference type="NCBI Taxonomy" id="1464011"/>
    <lineage>
        <taxon>Bacteria</taxon>
        <taxon>Bacillati</taxon>
        <taxon>Actinomycetota</taxon>
        <taxon>Actinomycetes</taxon>
        <taxon>Kitasatosporales</taxon>
        <taxon>Streptomycetaceae</taxon>
        <taxon>Streptomyces</taxon>
    </lineage>
</organism>
<evidence type="ECO:0000313" key="4">
    <source>
        <dbReference type="Proteomes" id="UP001622496"/>
    </source>
</evidence>
<dbReference type="EMBL" id="CP108135">
    <property type="protein sequence ID" value="WTP64002.1"/>
    <property type="molecule type" value="Genomic_DNA"/>
</dbReference>
<dbReference type="SMART" id="SM00116">
    <property type="entry name" value="CBS"/>
    <property type="match status" value="2"/>
</dbReference>
<sequence length="164" mass="17600">MEGLWLALIGWFLIAAATAEARQVQIRGLMADVPVRDAITRDPLTAPASLTIAEMLGDPRYRYRHSAFPVTTVDGAPLGLMTLDQARQASSKGSGDTTVGEAMLPLSQATVAHPGDPLADLLPRMEAGAEHRVLVVDKSRLVGIMTLSDISRTVAWLTNTARKQ</sequence>
<dbReference type="SUPFAM" id="SSF54631">
    <property type="entry name" value="CBS-domain pair"/>
    <property type="match status" value="1"/>
</dbReference>
<keyword evidence="1" id="KW-0129">CBS domain</keyword>
<dbReference type="InterPro" id="IPR000644">
    <property type="entry name" value="CBS_dom"/>
</dbReference>
<evidence type="ECO:0000313" key="3">
    <source>
        <dbReference type="EMBL" id="WTP64002.1"/>
    </source>
</evidence>
<feature type="domain" description="CBS" evidence="2">
    <location>
        <begin position="39"/>
        <end position="97"/>
    </location>
</feature>
<gene>
    <name evidence="3" type="ORF">OG560_00610</name>
</gene>
<dbReference type="InterPro" id="IPR046342">
    <property type="entry name" value="CBS_dom_sf"/>
</dbReference>
<name>A0ABZ1JV42_9ACTN</name>